<gene>
    <name evidence="1" type="ORF">CONPUDRAFT_162101</name>
</gene>
<evidence type="ECO:0000313" key="2">
    <source>
        <dbReference type="Proteomes" id="UP000053558"/>
    </source>
</evidence>
<dbReference type="KEGG" id="cput:CONPUDRAFT_162101"/>
<comment type="caution">
    <text evidence="1">The sequence shown here is derived from an EMBL/GenBank/DDBJ whole genome shotgun (WGS) entry which is preliminary data.</text>
</comment>
<dbReference type="AlphaFoldDB" id="A0A5M3N053"/>
<dbReference type="OrthoDB" id="2932645at2759"/>
<dbReference type="Proteomes" id="UP000053558">
    <property type="component" value="Unassembled WGS sequence"/>
</dbReference>
<dbReference type="RefSeq" id="XP_007764458.1">
    <property type="nucleotide sequence ID" value="XM_007766268.1"/>
</dbReference>
<sequence>MVAVASQEWPESAPKHRFIAQYHALWGLGDLMRMGTLSERRELMESMLQEDVMGLCIRLLRHQLCVMQQLAVNVLRLLAAESFLGECITPSIAAELMEAVCIYTFIGPDRTVDQVLDPITSWQSQMMVDKADLSPEQRAKYCPRVYAICQESAVWIMHGILCTSSPQPPTFCLEILKKRPQILDDLFDCAILSRPACYPETKIVPVTCETIILLFRWPDYVVPGAPSDKAFKAQSWKAMSQAMAILTSRLDWVEKLVEIWMRAQEEDLQKVRTQWRRVGCDYGAAVQPSDDDFKRVFESRGVTRACLLRLITTLTHAADTCGISNAQVESLLHMAYLGCHKPDESLFSKPFASVESLQEIFSVPPWATLTKTTVASPFSVAPQFMLGPTALVRLYTVLAQRKALDGIQALRKPLPGLSTSTSLRQVQQIAHPDIICRVIKISQLRLRAWLEEGRHRLATRRNNGNDINEACAVFMGSAELAAALVALDTHTEGMYAAELRGARRHLVIALGNASQMAMNLKQYQRALHLASSAVSAAESIPAEEGLDPGVVVKNKRRIDQANAGLQRRP</sequence>
<organism evidence="1 2">
    <name type="scientific">Coniophora puteana (strain RWD-64-598)</name>
    <name type="common">Brown rot fungus</name>
    <dbReference type="NCBI Taxonomy" id="741705"/>
    <lineage>
        <taxon>Eukaryota</taxon>
        <taxon>Fungi</taxon>
        <taxon>Dikarya</taxon>
        <taxon>Basidiomycota</taxon>
        <taxon>Agaricomycotina</taxon>
        <taxon>Agaricomycetes</taxon>
        <taxon>Agaricomycetidae</taxon>
        <taxon>Boletales</taxon>
        <taxon>Coniophorineae</taxon>
        <taxon>Coniophoraceae</taxon>
        <taxon>Coniophora</taxon>
    </lineage>
</organism>
<name>A0A5M3N053_CONPW</name>
<protein>
    <submittedName>
        <fullName evidence="1">Uncharacterized protein</fullName>
    </submittedName>
</protein>
<accession>A0A5M3N053</accession>
<dbReference type="EMBL" id="JH711574">
    <property type="protein sequence ID" value="EIW84752.1"/>
    <property type="molecule type" value="Genomic_DNA"/>
</dbReference>
<reference evidence="2" key="1">
    <citation type="journal article" date="2012" name="Science">
        <title>The Paleozoic origin of enzymatic lignin decomposition reconstructed from 31 fungal genomes.</title>
        <authorList>
            <person name="Floudas D."/>
            <person name="Binder M."/>
            <person name="Riley R."/>
            <person name="Barry K."/>
            <person name="Blanchette R.A."/>
            <person name="Henrissat B."/>
            <person name="Martinez A.T."/>
            <person name="Otillar R."/>
            <person name="Spatafora J.W."/>
            <person name="Yadav J.S."/>
            <person name="Aerts A."/>
            <person name="Benoit I."/>
            <person name="Boyd A."/>
            <person name="Carlson A."/>
            <person name="Copeland A."/>
            <person name="Coutinho P.M."/>
            <person name="de Vries R.P."/>
            <person name="Ferreira P."/>
            <person name="Findley K."/>
            <person name="Foster B."/>
            <person name="Gaskell J."/>
            <person name="Glotzer D."/>
            <person name="Gorecki P."/>
            <person name="Heitman J."/>
            <person name="Hesse C."/>
            <person name="Hori C."/>
            <person name="Igarashi K."/>
            <person name="Jurgens J.A."/>
            <person name="Kallen N."/>
            <person name="Kersten P."/>
            <person name="Kohler A."/>
            <person name="Kuees U."/>
            <person name="Kumar T.K.A."/>
            <person name="Kuo A."/>
            <person name="LaButti K."/>
            <person name="Larrondo L.F."/>
            <person name="Lindquist E."/>
            <person name="Ling A."/>
            <person name="Lombard V."/>
            <person name="Lucas S."/>
            <person name="Lundell T."/>
            <person name="Martin R."/>
            <person name="McLaughlin D.J."/>
            <person name="Morgenstern I."/>
            <person name="Morin E."/>
            <person name="Murat C."/>
            <person name="Nagy L.G."/>
            <person name="Nolan M."/>
            <person name="Ohm R.A."/>
            <person name="Patyshakuliyeva A."/>
            <person name="Rokas A."/>
            <person name="Ruiz-Duenas F.J."/>
            <person name="Sabat G."/>
            <person name="Salamov A."/>
            <person name="Samejima M."/>
            <person name="Schmutz J."/>
            <person name="Slot J.C."/>
            <person name="St John F."/>
            <person name="Stenlid J."/>
            <person name="Sun H."/>
            <person name="Sun S."/>
            <person name="Syed K."/>
            <person name="Tsang A."/>
            <person name="Wiebenga A."/>
            <person name="Young D."/>
            <person name="Pisabarro A."/>
            <person name="Eastwood D.C."/>
            <person name="Martin F."/>
            <person name="Cullen D."/>
            <person name="Grigoriev I.V."/>
            <person name="Hibbett D.S."/>
        </authorList>
    </citation>
    <scope>NUCLEOTIDE SEQUENCE [LARGE SCALE GENOMIC DNA]</scope>
    <source>
        <strain evidence="2">RWD-64-598 SS2</strain>
    </source>
</reference>
<keyword evidence="2" id="KW-1185">Reference proteome</keyword>
<proteinExistence type="predicted"/>
<evidence type="ECO:0000313" key="1">
    <source>
        <dbReference type="EMBL" id="EIW84752.1"/>
    </source>
</evidence>
<dbReference type="GeneID" id="19204671"/>